<evidence type="ECO:0000313" key="1">
    <source>
        <dbReference type="EMBL" id="MCR2745925.1"/>
    </source>
</evidence>
<gene>
    <name evidence="1" type="ORF">NSP04_04610</name>
</gene>
<reference evidence="1" key="1">
    <citation type="submission" date="2022-07" db="EMBL/GenBank/DDBJ databases">
        <authorList>
            <person name="Xamxidin M."/>
        </authorList>
    </citation>
    <scope>NUCLEOTIDE SEQUENCE</scope>
    <source>
        <strain evidence="1">YS8-69</strain>
    </source>
</reference>
<keyword evidence="2" id="KW-1185">Reference proteome</keyword>
<name>A0ABT1XF69_9BURK</name>
<dbReference type="RefSeq" id="WP_257511152.1">
    <property type="nucleotide sequence ID" value="NZ_JANKHG010000014.1"/>
</dbReference>
<evidence type="ECO:0000313" key="2">
    <source>
        <dbReference type="Proteomes" id="UP001165267"/>
    </source>
</evidence>
<organism evidence="1 2">
    <name type="scientific">Limnobacter parvus</name>
    <dbReference type="NCBI Taxonomy" id="2939690"/>
    <lineage>
        <taxon>Bacteria</taxon>
        <taxon>Pseudomonadati</taxon>
        <taxon>Pseudomonadota</taxon>
        <taxon>Betaproteobacteria</taxon>
        <taxon>Burkholderiales</taxon>
        <taxon>Burkholderiaceae</taxon>
        <taxon>Limnobacter</taxon>
    </lineage>
</organism>
<dbReference type="EMBL" id="JANKHG010000014">
    <property type="protein sequence ID" value="MCR2745925.1"/>
    <property type="molecule type" value="Genomic_DNA"/>
</dbReference>
<protein>
    <submittedName>
        <fullName evidence="1">Atrophin-1 multi-domain protein</fullName>
    </submittedName>
</protein>
<comment type="caution">
    <text evidence="1">The sequence shown here is derived from an EMBL/GenBank/DDBJ whole genome shotgun (WGS) entry which is preliminary data.</text>
</comment>
<sequence length="417" mass="46497">MGEGPYSSTAFLASKYDKPVEVFGLPGKRGLWELDGEQFITSITIPRWPTRTVPAAGSDGHADIIDPVDGVIHSFLNLKKGRDGRWTASMYAWTRLDGRGWGDPSHYFQGARAAAVPPMAGLIRKHEINDGQKTYRHALAMSLTFSGLSSRTGYVFPASSADRTWRDNTGMIPEGALMMLPEDFDTASIEDRDLRKVAETLKVYGAYVVDRNHGTPFYIYVENGADFNLHKPKWNHAVDQDLKRMQKALRQVVGVKGWLDGYGRKFSPEEKLNMISMRGPWVATAGKGTAKFDTWSQSLILTGASSRSEFQHRNNRSFSGVNWAKMEGGQRYNLKLQSSEDSELQLTILGNKGNRTMFSSHWLGNGDSVEFTWPGESSRAVLSVRKRSDNGGESRVRAFVYAKDEGIINPLSKTLSR</sequence>
<proteinExistence type="predicted"/>
<accession>A0ABT1XF69</accession>
<dbReference type="Proteomes" id="UP001165267">
    <property type="component" value="Unassembled WGS sequence"/>
</dbReference>